<sequence length="81" mass="9116">MSDTLVRLASQLADDVVAAMDEMGDERFFTEVAQVISASSQSLEEAFLTEVRIRLTEKQARAFLERRLAEYRAARPTPPRG</sequence>
<evidence type="ECO:0000313" key="2">
    <source>
        <dbReference type="Proteomes" id="UP000215377"/>
    </source>
</evidence>
<protein>
    <submittedName>
        <fullName evidence="1">Uncharacterized protein</fullName>
    </submittedName>
</protein>
<proteinExistence type="predicted"/>
<keyword evidence="2" id="KW-1185">Reference proteome</keyword>
<name>A0A225NQK6_9RHOB</name>
<dbReference type="RefSeq" id="WP_088647856.1">
    <property type="nucleotide sequence ID" value="NZ_AQQR01000001.1"/>
</dbReference>
<accession>A0A225NQK6</accession>
<dbReference type="EMBL" id="AQQR01000001">
    <property type="protein sequence ID" value="OWU77264.1"/>
    <property type="molecule type" value="Genomic_DNA"/>
</dbReference>
<dbReference type="Proteomes" id="UP000215377">
    <property type="component" value="Unassembled WGS sequence"/>
</dbReference>
<gene>
    <name evidence="1" type="ORF">ATO3_00550</name>
</gene>
<comment type="caution">
    <text evidence="1">The sequence shown here is derived from an EMBL/GenBank/DDBJ whole genome shotgun (WGS) entry which is preliminary data.</text>
</comment>
<evidence type="ECO:0000313" key="1">
    <source>
        <dbReference type="EMBL" id="OWU77264.1"/>
    </source>
</evidence>
<dbReference type="OrthoDB" id="7876148at2"/>
<dbReference type="AlphaFoldDB" id="A0A225NQK6"/>
<organism evidence="1 2">
    <name type="scientific">Marinibacterium profundimaris</name>
    <dbReference type="NCBI Taxonomy" id="1679460"/>
    <lineage>
        <taxon>Bacteria</taxon>
        <taxon>Pseudomonadati</taxon>
        <taxon>Pseudomonadota</taxon>
        <taxon>Alphaproteobacteria</taxon>
        <taxon>Rhodobacterales</taxon>
        <taxon>Paracoccaceae</taxon>
        <taxon>Marinibacterium</taxon>
    </lineage>
</organism>
<reference evidence="1 2" key="1">
    <citation type="submission" date="2013-04" db="EMBL/GenBank/DDBJ databases">
        <title>Oceanicola sp. 22II1-22F33 Genome Sequencing.</title>
        <authorList>
            <person name="Lai Q."/>
            <person name="Li G."/>
            <person name="Shao Z."/>
        </authorList>
    </citation>
    <scope>NUCLEOTIDE SEQUENCE [LARGE SCALE GENOMIC DNA]</scope>
    <source>
        <strain evidence="1 2">22II1-22F33</strain>
    </source>
</reference>